<feature type="compositionally biased region" description="Basic and acidic residues" evidence="1">
    <location>
        <begin position="166"/>
        <end position="183"/>
    </location>
</feature>
<gene>
    <name evidence="2" type="ORF">N7469_001169</name>
</gene>
<evidence type="ECO:0000313" key="2">
    <source>
        <dbReference type="EMBL" id="KAJ5242842.1"/>
    </source>
</evidence>
<proteinExistence type="predicted"/>
<protein>
    <submittedName>
        <fullName evidence="2">Uncharacterized protein</fullName>
    </submittedName>
</protein>
<evidence type="ECO:0000313" key="3">
    <source>
        <dbReference type="Proteomes" id="UP001147733"/>
    </source>
</evidence>
<evidence type="ECO:0000256" key="1">
    <source>
        <dbReference type="SAM" id="MobiDB-lite"/>
    </source>
</evidence>
<dbReference type="GeneID" id="81379256"/>
<reference evidence="2" key="1">
    <citation type="submission" date="2022-11" db="EMBL/GenBank/DDBJ databases">
        <authorList>
            <person name="Petersen C."/>
        </authorList>
    </citation>
    <scope>NUCLEOTIDE SEQUENCE</scope>
    <source>
        <strain evidence="2">IBT 23319</strain>
    </source>
</reference>
<feature type="region of interest" description="Disordered" evidence="1">
    <location>
        <begin position="160"/>
        <end position="183"/>
    </location>
</feature>
<name>A0A9W9TVB8_PENCI</name>
<keyword evidence="3" id="KW-1185">Reference proteome</keyword>
<organism evidence="2 3">
    <name type="scientific">Penicillium citrinum</name>
    <dbReference type="NCBI Taxonomy" id="5077"/>
    <lineage>
        <taxon>Eukaryota</taxon>
        <taxon>Fungi</taxon>
        <taxon>Dikarya</taxon>
        <taxon>Ascomycota</taxon>
        <taxon>Pezizomycotina</taxon>
        <taxon>Eurotiomycetes</taxon>
        <taxon>Eurotiomycetidae</taxon>
        <taxon>Eurotiales</taxon>
        <taxon>Aspergillaceae</taxon>
        <taxon>Penicillium</taxon>
    </lineage>
</organism>
<comment type="caution">
    <text evidence="2">The sequence shown here is derived from an EMBL/GenBank/DDBJ whole genome shotgun (WGS) entry which is preliminary data.</text>
</comment>
<dbReference type="EMBL" id="JAPQKT010000001">
    <property type="protein sequence ID" value="KAJ5242842.1"/>
    <property type="molecule type" value="Genomic_DNA"/>
</dbReference>
<dbReference type="RefSeq" id="XP_056505846.1">
    <property type="nucleotide sequence ID" value="XM_056640089.1"/>
</dbReference>
<dbReference type="Proteomes" id="UP001147733">
    <property type="component" value="Unassembled WGS sequence"/>
</dbReference>
<dbReference type="AlphaFoldDB" id="A0A9W9TVB8"/>
<accession>A0A9W9TVB8</accession>
<sequence>MYCMYQLEKIWDNTFAFPRTALDLVLALALSSIQIAHDDPQERARAVNLGYLAHPPLAEGDTPRAQGTVRTHLAQLEHLLAFPLCLHWPVAEWSGIGCYAVDGKSYPPILRQIKLDLEGEWSTVRPASQMLIKFKCSGLFTCLAESVLILEARRRGDGTDLVQSSAKEKDRAEMWNEKSYEHT</sequence>
<reference evidence="2" key="2">
    <citation type="journal article" date="2023" name="IMA Fungus">
        <title>Comparative genomic study of the Penicillium genus elucidates a diverse pangenome and 15 lateral gene transfer events.</title>
        <authorList>
            <person name="Petersen C."/>
            <person name="Sorensen T."/>
            <person name="Nielsen M.R."/>
            <person name="Sondergaard T.E."/>
            <person name="Sorensen J.L."/>
            <person name="Fitzpatrick D.A."/>
            <person name="Frisvad J.C."/>
            <person name="Nielsen K.L."/>
        </authorList>
    </citation>
    <scope>NUCLEOTIDE SEQUENCE</scope>
    <source>
        <strain evidence="2">IBT 23319</strain>
    </source>
</reference>